<dbReference type="EMBL" id="JACGWL010000005">
    <property type="protein sequence ID" value="KAK4403021.1"/>
    <property type="molecule type" value="Genomic_DNA"/>
</dbReference>
<sequence>MEAKAAPNAQQLTSKWHQMKPQFLNFTSSSTLLNPRCKSISLFVTHCSTKPNTNKRAADENQLNPEALPSSTIQPTSGQQVSSSFSLSRGLIFDVGSKNSWDSLEIGSPVVKRYLSDDEERWYMWYHGRSSESPEFDSMGLAVSSNGIHWERGGGPVRSNADVGLVMSSSKDWWAFDTHSIRPCEVMIMSSAKNPERVQLDVENGGRKGGSGEILRSLPGLAMSQDGRHWARIEGEHHSGALLDVGSDGEWDSLFIASPQVVYHGIGDLRMYYHSFDVENRHFAVGIARSRDGMRWVKLGKILSAGTHGAFDERGIVNARVLRNKKDGEYLMVYEGVNGDGKRSIGMAVSSDGLRHWRRVQDSPVLKQSEDGGWDCDGVGSPCLVQMDGDTEEWRLYYRGIGKGGRSGIGLAVSQGSEANNFQRWTGFHL</sequence>
<dbReference type="Gene3D" id="2.115.10.20">
    <property type="entry name" value="Glycosyl hydrolase domain, family 43"/>
    <property type="match status" value="3"/>
</dbReference>
<dbReference type="Proteomes" id="UP001289374">
    <property type="component" value="Unassembled WGS sequence"/>
</dbReference>
<dbReference type="PANTHER" id="PTHR35279:SF1">
    <property type="entry name" value="ARABINANASE_LEVANSUCRASE_INVERTASE"/>
    <property type="match status" value="1"/>
</dbReference>
<name>A0AAE1X0T5_9LAMI</name>
<accession>A0AAE1X0T5</accession>
<reference evidence="1" key="1">
    <citation type="submission" date="2020-06" db="EMBL/GenBank/DDBJ databases">
        <authorList>
            <person name="Li T."/>
            <person name="Hu X."/>
            <person name="Zhang T."/>
            <person name="Song X."/>
            <person name="Zhang H."/>
            <person name="Dai N."/>
            <person name="Sheng W."/>
            <person name="Hou X."/>
            <person name="Wei L."/>
        </authorList>
    </citation>
    <scope>NUCLEOTIDE SEQUENCE</scope>
    <source>
        <strain evidence="1">K16</strain>
        <tissue evidence="1">Leaf</tissue>
    </source>
</reference>
<dbReference type="SUPFAM" id="SSF75005">
    <property type="entry name" value="Arabinanase/levansucrase/invertase"/>
    <property type="match status" value="2"/>
</dbReference>
<dbReference type="AlphaFoldDB" id="A0AAE1X0T5"/>
<reference evidence="1" key="2">
    <citation type="journal article" date="2024" name="Plant">
        <title>Genomic evolution and insights into agronomic trait innovations of Sesamum species.</title>
        <authorList>
            <person name="Miao H."/>
            <person name="Wang L."/>
            <person name="Qu L."/>
            <person name="Liu H."/>
            <person name="Sun Y."/>
            <person name="Le M."/>
            <person name="Wang Q."/>
            <person name="Wei S."/>
            <person name="Zheng Y."/>
            <person name="Lin W."/>
            <person name="Duan Y."/>
            <person name="Cao H."/>
            <person name="Xiong S."/>
            <person name="Wang X."/>
            <person name="Wei L."/>
            <person name="Li C."/>
            <person name="Ma Q."/>
            <person name="Ju M."/>
            <person name="Zhao R."/>
            <person name="Li G."/>
            <person name="Mu C."/>
            <person name="Tian Q."/>
            <person name="Mei H."/>
            <person name="Zhang T."/>
            <person name="Gao T."/>
            <person name="Zhang H."/>
        </authorList>
    </citation>
    <scope>NUCLEOTIDE SEQUENCE</scope>
    <source>
        <strain evidence="1">K16</strain>
    </source>
</reference>
<keyword evidence="2" id="KW-1185">Reference proteome</keyword>
<evidence type="ECO:0000313" key="2">
    <source>
        <dbReference type="Proteomes" id="UP001289374"/>
    </source>
</evidence>
<gene>
    <name evidence="1" type="ORF">Sango_1042800</name>
</gene>
<dbReference type="InterPro" id="IPR023296">
    <property type="entry name" value="Glyco_hydro_beta-prop_sf"/>
</dbReference>
<evidence type="ECO:0000313" key="1">
    <source>
        <dbReference type="EMBL" id="KAK4403021.1"/>
    </source>
</evidence>
<comment type="caution">
    <text evidence="1">The sequence shown here is derived from an EMBL/GenBank/DDBJ whole genome shotgun (WGS) entry which is preliminary data.</text>
</comment>
<proteinExistence type="predicted"/>
<organism evidence="1 2">
    <name type="scientific">Sesamum angolense</name>
    <dbReference type="NCBI Taxonomy" id="2727404"/>
    <lineage>
        <taxon>Eukaryota</taxon>
        <taxon>Viridiplantae</taxon>
        <taxon>Streptophyta</taxon>
        <taxon>Embryophyta</taxon>
        <taxon>Tracheophyta</taxon>
        <taxon>Spermatophyta</taxon>
        <taxon>Magnoliopsida</taxon>
        <taxon>eudicotyledons</taxon>
        <taxon>Gunneridae</taxon>
        <taxon>Pentapetalae</taxon>
        <taxon>asterids</taxon>
        <taxon>lamiids</taxon>
        <taxon>Lamiales</taxon>
        <taxon>Pedaliaceae</taxon>
        <taxon>Sesamum</taxon>
    </lineage>
</organism>
<protein>
    <submittedName>
        <fullName evidence="1">Uncharacterized protein</fullName>
    </submittedName>
</protein>
<dbReference type="PANTHER" id="PTHR35279">
    <property type="match status" value="1"/>
</dbReference>